<reference evidence="1 2" key="1">
    <citation type="submission" date="2016-10" db="EMBL/GenBank/DDBJ databases">
        <authorList>
            <person name="de Groot N.N."/>
        </authorList>
    </citation>
    <scope>NUCLEOTIDE SEQUENCE [LARGE SCALE GENOMIC DNA]</scope>
    <source>
        <strain evidence="2">EB21,IBRC-M 10013,KCTC 4048</strain>
    </source>
</reference>
<gene>
    <name evidence="1" type="ORF">SAMN05192554_11936</name>
</gene>
<proteinExistence type="predicted"/>
<evidence type="ECO:0000313" key="1">
    <source>
        <dbReference type="EMBL" id="SDN18649.1"/>
    </source>
</evidence>
<dbReference type="AlphaFoldDB" id="A0A1G9ZBE8"/>
<name>A0A1G9ZBE8_9EURY</name>
<accession>A0A1G9ZBE8</accession>
<protein>
    <submittedName>
        <fullName evidence="1">Uncharacterized protein</fullName>
    </submittedName>
</protein>
<dbReference type="Proteomes" id="UP000199370">
    <property type="component" value="Unassembled WGS sequence"/>
</dbReference>
<dbReference type="EMBL" id="FNIA01000019">
    <property type="protein sequence ID" value="SDN18649.1"/>
    <property type="molecule type" value="Genomic_DNA"/>
</dbReference>
<evidence type="ECO:0000313" key="2">
    <source>
        <dbReference type="Proteomes" id="UP000199370"/>
    </source>
</evidence>
<organism evidence="1 2">
    <name type="scientific">Haloarchaeobius iranensis</name>
    <dbReference type="NCBI Taxonomy" id="996166"/>
    <lineage>
        <taxon>Archaea</taxon>
        <taxon>Methanobacteriati</taxon>
        <taxon>Methanobacteriota</taxon>
        <taxon>Stenosarchaea group</taxon>
        <taxon>Halobacteria</taxon>
        <taxon>Halobacteriales</taxon>
        <taxon>Halorubellaceae</taxon>
        <taxon>Haloarchaeobius</taxon>
    </lineage>
</organism>
<keyword evidence="2" id="KW-1185">Reference proteome</keyword>
<sequence>MSVAHHGAVSAANSGATCDGRFTATEPLAAVLSAAQPLP</sequence>